<feature type="transmembrane region" description="Helical" evidence="2">
    <location>
        <begin position="1322"/>
        <end position="1344"/>
    </location>
</feature>
<reference evidence="5 6" key="1">
    <citation type="submission" date="2022-06" db="EMBL/GenBank/DDBJ databases">
        <title>Actinoplanes abujensis sp. nov., isolated from Nigerian arid soil.</title>
        <authorList>
            <person name="Ding P."/>
        </authorList>
    </citation>
    <scope>NUCLEOTIDE SEQUENCE [LARGE SCALE GENOMIC DNA]</scope>
    <source>
        <strain evidence="6">TRM88002</strain>
    </source>
</reference>
<evidence type="ECO:0000259" key="3">
    <source>
        <dbReference type="Pfam" id="PF11847"/>
    </source>
</evidence>
<dbReference type="Pfam" id="PF11847">
    <property type="entry name" value="GT-C_AftD"/>
    <property type="match status" value="1"/>
</dbReference>
<feature type="domain" description="Arabinofuranosyltransferase D third carbohydrate binding module" evidence="4">
    <location>
        <begin position="708"/>
        <end position="809"/>
    </location>
</feature>
<feature type="transmembrane region" description="Helical" evidence="2">
    <location>
        <begin position="1215"/>
        <end position="1235"/>
    </location>
</feature>
<keyword evidence="2" id="KW-1133">Transmembrane helix</keyword>
<accession>A0ABT0YBU1</accession>
<feature type="transmembrane region" description="Helical" evidence="2">
    <location>
        <begin position="317"/>
        <end position="335"/>
    </location>
</feature>
<evidence type="ECO:0000256" key="2">
    <source>
        <dbReference type="SAM" id="Phobius"/>
    </source>
</evidence>
<gene>
    <name evidence="5" type="ORF">LXN57_34770</name>
</gene>
<feature type="domain" description="Arabinofuranosyltransferase D third carbohydrate binding module" evidence="4">
    <location>
        <begin position="913"/>
        <end position="1042"/>
    </location>
</feature>
<keyword evidence="6" id="KW-1185">Reference proteome</keyword>
<feature type="domain" description="Alpha-(1-&gt;3)-arabinofuranosyltransferase N-terminal GT-C" evidence="3">
    <location>
        <begin position="20"/>
        <end position="668"/>
    </location>
</feature>
<feature type="transmembrane region" description="Helical" evidence="2">
    <location>
        <begin position="291"/>
        <end position="310"/>
    </location>
</feature>
<keyword evidence="2" id="KW-0472">Membrane</keyword>
<dbReference type="InterPro" id="IPR008979">
    <property type="entry name" value="Galactose-bd-like_sf"/>
</dbReference>
<protein>
    <submittedName>
        <fullName evidence="5">Alpha-(1-&gt;3)-arabinofuranosyltransferase family protein</fullName>
    </submittedName>
</protein>
<dbReference type="Pfam" id="PF24607">
    <property type="entry name" value="CBM_AftD"/>
    <property type="match status" value="2"/>
</dbReference>
<dbReference type="Gene3D" id="2.60.120.260">
    <property type="entry name" value="Galactose-binding domain-like"/>
    <property type="match status" value="2"/>
</dbReference>
<keyword evidence="2" id="KW-0812">Transmembrane</keyword>
<dbReference type="InterPro" id="IPR021798">
    <property type="entry name" value="AftD_N"/>
</dbReference>
<sequence>MTAAVDRRRPLAVSAGALLLVVLAFLQRPGRTTFDTKLDLAENPIGFLARSLHLWNPWATSGELQQQAYGYLFPMGPFFAAGDLLGVPPWITQRVWCALLFCAAYFGVLLLARAMGIGSDAGRIVGALAYALAPRMLTEIGPLSSEMLPVVVLPWVMLPLVSVHRIGSARRAAALSALAVVFMGGINAAAVVMALVLPGVYLLTRPWNRRLFALIGWWALFVTLACLWWIIPLFLFGQYSLPFLDYIESSATTTAITSLFQAIRGTNQWSGYIVQGEPWWPAGWMLVDRPVLMAATAAVAAVGLLGLALRGLPERRFLVLGTLTGLTLLTMGYVGTMDSPFAPLMRDLLDGPLAPLRNVHKFEPVLRLPIVLGLAYAASRVLALPRLRLRLPAAPVVAALLLAAIAPAWLFVLRPGPGWTEVPGYWNQATTWLHDQDAQARTLVVPGSGFAQHSWGRTVDEPIQPLAEAPWSTRHQIPLGSEGNIRVMDTVEQVLAQGRGSPALADFLARSGYRYLLVRHDLDRAASGAPPIAVVRRAVTGSPGLVPAATFGPPVGAAGPAPSPVDAGLSVPAIEIFQVDRPVATVSATAVQDVPTVSGGPESLLGVLEQGLVSGDRPVVLAGDSAAAGFDGPRIVTDGLRRRELNIGRMRDNVSQTLTADEKTRQGRVRSDLLPFDADGHQTVAAYQGVRSVRASSSESFADSFGPSDPSGLPFAALDGDPSTAWRTDAYQRAVGQWLEVVLETPQRVTEVTVDFADDLRIAAPVAAVRLTTDQGVVDRLVPAGPGPHKLSTLPGLTTTVRVTVLALQPGYAGGVALRELGLPGLAAQRGLRVPSDVPAGAAAVYAFERSPQQRGSCYPAGGAVRCDQFLARSGEEPLGIDRFFTTTANSAYDLRLTARPRPGGTLPLNRKVSASASSVLTGDVTVGAHAAVDGDPATAWLAEPTDDTPALRLSWAAPRRLDRVRLVVPAAPAAARPTQVLITTPGRDTVAGVGADGWVRFPAVTTKQLRITITGTQGVVADTRGNSWPAPAGLAEVEAPALSGLMPPATDGTPLLARCGSGPAVEIDGVAYPTSVAGTLGDVRAGRGLKVTVCDDFVSESVPLAAGEHRLRTVPSAAYVVDTATLAQGTTAPVTTRPVEATRWQPTDRSVTVGGGAESLLLVHENFNAGWTATLDGQQLRAVRVDGWQQAFVVPAGNGGAVALEFTPDRPYRLGLAAGAACILLVLLMALTPVRRRRPGPAGTPPAWMFCGVPGGGGWIVVPLMLLVVVLGGVAGAALLLAALIVRQLRPGALPGLAFAAAGAGLAVAVGGRLLGQGQEWAYGAWVQVAMLAAVCAVAATAAPTTHRTLPAASAAAASAAASPEIVAATTAPDEDSEEPGGSAQSNGGSGDPAPGDDEPVDLAVPRVPGGADRP</sequence>
<comment type="caution">
    <text evidence="5">The sequence shown here is derived from an EMBL/GenBank/DDBJ whole genome shotgun (WGS) entry which is preliminary data.</text>
</comment>
<feature type="region of interest" description="Disordered" evidence="1">
    <location>
        <begin position="1366"/>
        <end position="1416"/>
    </location>
</feature>
<dbReference type="InterPro" id="IPR056997">
    <property type="entry name" value="CBM_AftD"/>
</dbReference>
<dbReference type="EMBL" id="JAMQOL010000051">
    <property type="protein sequence ID" value="MCM4082744.1"/>
    <property type="molecule type" value="Genomic_DNA"/>
</dbReference>
<evidence type="ECO:0000313" key="5">
    <source>
        <dbReference type="EMBL" id="MCM4082744.1"/>
    </source>
</evidence>
<dbReference type="RefSeq" id="WP_251802475.1">
    <property type="nucleotide sequence ID" value="NZ_JAMQOL010000051.1"/>
</dbReference>
<feature type="transmembrane region" description="Helical" evidence="2">
    <location>
        <begin position="173"/>
        <end position="204"/>
    </location>
</feature>
<feature type="transmembrane region" description="Helical" evidence="2">
    <location>
        <begin position="95"/>
        <end position="115"/>
    </location>
</feature>
<dbReference type="Proteomes" id="UP001523216">
    <property type="component" value="Unassembled WGS sequence"/>
</dbReference>
<evidence type="ECO:0000313" key="6">
    <source>
        <dbReference type="Proteomes" id="UP001523216"/>
    </source>
</evidence>
<dbReference type="SUPFAM" id="SSF49785">
    <property type="entry name" value="Galactose-binding domain-like"/>
    <property type="match status" value="2"/>
</dbReference>
<name>A0ABT0YBU1_9ACTN</name>
<feature type="transmembrane region" description="Helical" evidence="2">
    <location>
        <begin position="391"/>
        <end position="412"/>
    </location>
</feature>
<proteinExistence type="predicted"/>
<feature type="transmembrane region" description="Helical" evidence="2">
    <location>
        <begin position="211"/>
        <end position="231"/>
    </location>
</feature>
<organism evidence="5 6">
    <name type="scientific">Paractinoplanes hotanensis</name>
    <dbReference type="NCBI Taxonomy" id="2906497"/>
    <lineage>
        <taxon>Bacteria</taxon>
        <taxon>Bacillati</taxon>
        <taxon>Actinomycetota</taxon>
        <taxon>Actinomycetes</taxon>
        <taxon>Micromonosporales</taxon>
        <taxon>Micromonosporaceae</taxon>
        <taxon>Paractinoplanes</taxon>
    </lineage>
</organism>
<feature type="transmembrane region" description="Helical" evidence="2">
    <location>
        <begin position="1294"/>
        <end position="1316"/>
    </location>
</feature>
<feature type="transmembrane region" description="Helical" evidence="2">
    <location>
        <begin position="365"/>
        <end position="384"/>
    </location>
</feature>
<evidence type="ECO:0000256" key="1">
    <source>
        <dbReference type="SAM" id="MobiDB-lite"/>
    </source>
</evidence>
<evidence type="ECO:0000259" key="4">
    <source>
        <dbReference type="Pfam" id="PF24607"/>
    </source>
</evidence>